<name>A0ACC6VJV2_9EURY</name>
<comment type="caution">
    <text evidence="1">The sequence shown here is derived from an EMBL/GenBank/DDBJ whole genome shotgun (WGS) entry which is preliminary data.</text>
</comment>
<reference evidence="1" key="1">
    <citation type="submission" date="2024-09" db="EMBL/GenBank/DDBJ databases">
        <authorList>
            <person name="Sun Q."/>
            <person name="Mori K."/>
        </authorList>
    </citation>
    <scope>NUCLEOTIDE SEQUENCE</scope>
    <source>
        <strain evidence="1">JCM 19018</strain>
    </source>
</reference>
<sequence>MRSVPLAFHFQLSWISRCLDITIAPPPPMLTRLAAGGAYRTTLIAIAPPPPTLTRLAAGGAYRTTDIAIAPPPPTLIPTMPR</sequence>
<accession>A0ACC6VJV2</accession>
<proteinExistence type="predicted"/>
<dbReference type="Proteomes" id="UP001589559">
    <property type="component" value="Unassembled WGS sequence"/>
</dbReference>
<dbReference type="EMBL" id="JBHMAK010000006">
    <property type="protein sequence ID" value="MFB9811395.1"/>
    <property type="molecule type" value="Genomic_DNA"/>
</dbReference>
<evidence type="ECO:0000313" key="2">
    <source>
        <dbReference type="Proteomes" id="UP001589559"/>
    </source>
</evidence>
<keyword evidence="2" id="KW-1185">Reference proteome</keyword>
<evidence type="ECO:0000313" key="1">
    <source>
        <dbReference type="EMBL" id="MFB9811395.1"/>
    </source>
</evidence>
<gene>
    <name evidence="1" type="ORF">ACFFN7_08450</name>
</gene>
<protein>
    <submittedName>
        <fullName evidence="1">Uncharacterized protein</fullName>
    </submittedName>
</protein>
<organism evidence="1 2">
    <name type="scientific">Haloarcula sebkhae</name>
    <dbReference type="NCBI Taxonomy" id="932660"/>
    <lineage>
        <taxon>Archaea</taxon>
        <taxon>Methanobacteriati</taxon>
        <taxon>Methanobacteriota</taxon>
        <taxon>Stenosarchaea group</taxon>
        <taxon>Halobacteria</taxon>
        <taxon>Halobacteriales</taxon>
        <taxon>Haloarculaceae</taxon>
        <taxon>Haloarcula</taxon>
    </lineage>
</organism>